<evidence type="ECO:0000313" key="5">
    <source>
        <dbReference type="EMBL" id="CAB4832133.1"/>
    </source>
</evidence>
<dbReference type="EMBL" id="CAFBOC010000018">
    <property type="protein sequence ID" value="CAB4985134.1"/>
    <property type="molecule type" value="Genomic_DNA"/>
</dbReference>
<dbReference type="EMBL" id="CAFBLD010000013">
    <property type="protein sequence ID" value="CAB4877995.1"/>
    <property type="molecule type" value="Genomic_DNA"/>
</dbReference>
<evidence type="ECO:0000313" key="7">
    <source>
        <dbReference type="EMBL" id="CAB4954895.1"/>
    </source>
</evidence>
<organism evidence="2">
    <name type="scientific">freshwater metagenome</name>
    <dbReference type="NCBI Taxonomy" id="449393"/>
    <lineage>
        <taxon>unclassified sequences</taxon>
        <taxon>metagenomes</taxon>
        <taxon>ecological metagenomes</taxon>
    </lineage>
</organism>
<accession>A0A6J5ZU48</accession>
<keyword evidence="1" id="KW-0472">Membrane</keyword>
<evidence type="ECO:0000256" key="1">
    <source>
        <dbReference type="SAM" id="Phobius"/>
    </source>
</evidence>
<evidence type="ECO:0000313" key="2">
    <source>
        <dbReference type="EMBL" id="CAB4344998.1"/>
    </source>
</evidence>
<evidence type="ECO:0000313" key="9">
    <source>
        <dbReference type="EMBL" id="CAB5074564.1"/>
    </source>
</evidence>
<proteinExistence type="predicted"/>
<dbReference type="EMBL" id="CAFBNH010000012">
    <property type="protein sequence ID" value="CAB4954895.1"/>
    <property type="molecule type" value="Genomic_DNA"/>
</dbReference>
<dbReference type="EMBL" id="CAEZZW010000004">
    <property type="protein sequence ID" value="CAB4781797.1"/>
    <property type="molecule type" value="Genomic_DNA"/>
</dbReference>
<keyword evidence="1" id="KW-1133">Transmembrane helix</keyword>
<reference evidence="2" key="1">
    <citation type="submission" date="2020-05" db="EMBL/GenBank/DDBJ databases">
        <authorList>
            <person name="Chiriac C."/>
            <person name="Salcher M."/>
            <person name="Ghai R."/>
            <person name="Kavagutti S V."/>
        </authorList>
    </citation>
    <scope>NUCLEOTIDE SEQUENCE</scope>
</reference>
<name>A0A6J5ZU48_9ZZZZ</name>
<evidence type="ECO:0000313" key="6">
    <source>
        <dbReference type="EMBL" id="CAB4877995.1"/>
    </source>
</evidence>
<gene>
    <name evidence="3" type="ORF">UFOPK2718_01417</name>
    <name evidence="4" type="ORF">UFOPK2936_00988</name>
    <name evidence="5" type="ORF">UFOPK3174_01252</name>
    <name evidence="6" type="ORF">UFOPK3328_01480</name>
    <name evidence="7" type="ORF">UFOPK3779_01478</name>
    <name evidence="8" type="ORF">UFOPK3913_01407</name>
    <name evidence="2" type="ORF">UFOPK4107_01488</name>
    <name evidence="9" type="ORF">UFOPK4403_01114</name>
</gene>
<evidence type="ECO:0000313" key="3">
    <source>
        <dbReference type="EMBL" id="CAB4733387.1"/>
    </source>
</evidence>
<dbReference type="EMBL" id="CAESAE010000012">
    <property type="protein sequence ID" value="CAB4344998.1"/>
    <property type="molecule type" value="Genomic_DNA"/>
</dbReference>
<sequence>MRFLKKLLHNQDGVVESTLVIIPLMVVFLIAVELIVAVNYRNLDLSSAQSAATMGAITSVVSPGDEVVALTSDSSLEDLRILITHRTRLLPNLLPRLSFLGSSTPGSTEVTGIAVMEDSP</sequence>
<dbReference type="AlphaFoldDB" id="A0A6J5ZU48"/>
<dbReference type="EMBL" id="CAFBQX010000008">
    <property type="protein sequence ID" value="CAB5074564.1"/>
    <property type="molecule type" value="Genomic_DNA"/>
</dbReference>
<dbReference type="EMBL" id="CAFABH010000025">
    <property type="protein sequence ID" value="CAB4832133.1"/>
    <property type="molecule type" value="Genomic_DNA"/>
</dbReference>
<dbReference type="EMBL" id="CAEZYM010000018">
    <property type="protein sequence ID" value="CAB4733387.1"/>
    <property type="molecule type" value="Genomic_DNA"/>
</dbReference>
<keyword evidence="1" id="KW-0812">Transmembrane</keyword>
<evidence type="ECO:0000313" key="4">
    <source>
        <dbReference type="EMBL" id="CAB4781797.1"/>
    </source>
</evidence>
<feature type="transmembrane region" description="Helical" evidence="1">
    <location>
        <begin position="20"/>
        <end position="40"/>
    </location>
</feature>
<protein>
    <submittedName>
        <fullName evidence="2">Unannotated protein</fullName>
    </submittedName>
</protein>
<evidence type="ECO:0000313" key="8">
    <source>
        <dbReference type="EMBL" id="CAB4985134.1"/>
    </source>
</evidence>